<sequence length="343" mass="38465">MTRPLKVLIPNYRGVDSFTDNVADALEVMGHEVRTMARPTFRDRGRLRRVVHDGLSMAWPGRPSANAVWALRAARDWRPDLVLCLTLALDENILSALRDICPTRIVAWWGDPPANMKGMGLLADGYDRIYIKDAAGAAKLRAVDLPADLLHEAMNPKWHRIIPPGQGDDRDALIVAGNYYGYRQFLVSRLIGKEVPVALYGSPPPRWSRSEIKQKFRGCYIVRDEKSRIFGAGMACLNSTSMWEGDSLNCRAFEICGAGGLQLIENKPSVPDCFEPGREVLTYNGVNEILDHLARARAEPDWAAAIREAGHRRAHAHHTYAQRLERILEETGLSDARNRKHAQ</sequence>
<dbReference type="RefSeq" id="WP_085790048.1">
    <property type="nucleotide sequence ID" value="NZ_FWFK01000001.1"/>
</dbReference>
<gene>
    <name evidence="2" type="ORF">ROJ8625_00271</name>
</gene>
<reference evidence="2 3" key="1">
    <citation type="submission" date="2017-03" db="EMBL/GenBank/DDBJ databases">
        <authorList>
            <person name="Afonso C.L."/>
            <person name="Miller P.J."/>
            <person name="Scott M.A."/>
            <person name="Spackman E."/>
            <person name="Goraichik I."/>
            <person name="Dimitrov K.M."/>
            <person name="Suarez D.L."/>
            <person name="Swayne D.E."/>
        </authorList>
    </citation>
    <scope>NUCLEOTIDE SEQUENCE [LARGE SCALE GENOMIC DNA]</scope>
    <source>
        <strain evidence="2 3">CECT 8625</strain>
    </source>
</reference>
<accession>A0A1X6Y661</accession>
<dbReference type="InterPro" id="IPR055259">
    <property type="entry name" value="YkvP/CgeB_Glyco_trans-like"/>
</dbReference>
<proteinExistence type="predicted"/>
<name>A0A1X6Y661_9RHOB</name>
<evidence type="ECO:0000259" key="1">
    <source>
        <dbReference type="Pfam" id="PF13524"/>
    </source>
</evidence>
<evidence type="ECO:0000313" key="3">
    <source>
        <dbReference type="Proteomes" id="UP000193570"/>
    </source>
</evidence>
<evidence type="ECO:0000313" key="2">
    <source>
        <dbReference type="EMBL" id="SLN11550.1"/>
    </source>
</evidence>
<protein>
    <recommendedName>
        <fullName evidence="1">Spore protein YkvP/CgeB glycosyl transferase-like domain-containing protein</fullName>
    </recommendedName>
</protein>
<dbReference type="Pfam" id="PF13524">
    <property type="entry name" value="Glyco_trans_1_2"/>
    <property type="match status" value="1"/>
</dbReference>
<organism evidence="2 3">
    <name type="scientific">Roseivivax jejudonensis</name>
    <dbReference type="NCBI Taxonomy" id="1529041"/>
    <lineage>
        <taxon>Bacteria</taxon>
        <taxon>Pseudomonadati</taxon>
        <taxon>Pseudomonadota</taxon>
        <taxon>Alphaproteobacteria</taxon>
        <taxon>Rhodobacterales</taxon>
        <taxon>Roseobacteraceae</taxon>
        <taxon>Roseivivax</taxon>
    </lineage>
</organism>
<dbReference type="EMBL" id="FWFK01000001">
    <property type="protein sequence ID" value="SLN11550.1"/>
    <property type="molecule type" value="Genomic_DNA"/>
</dbReference>
<keyword evidence="3" id="KW-1185">Reference proteome</keyword>
<dbReference type="AlphaFoldDB" id="A0A1X6Y661"/>
<dbReference type="OrthoDB" id="7872161at2"/>
<feature type="domain" description="Spore protein YkvP/CgeB glycosyl transferase-like" evidence="1">
    <location>
        <begin position="184"/>
        <end position="329"/>
    </location>
</feature>
<dbReference type="SUPFAM" id="SSF53756">
    <property type="entry name" value="UDP-Glycosyltransferase/glycogen phosphorylase"/>
    <property type="match status" value="1"/>
</dbReference>
<dbReference type="Proteomes" id="UP000193570">
    <property type="component" value="Unassembled WGS sequence"/>
</dbReference>